<gene>
    <name evidence="23" type="primary">ftsW</name>
    <name evidence="23" type="ORF">IAC74_04195</name>
</gene>
<evidence type="ECO:0000256" key="17">
    <source>
        <dbReference type="ARBA" id="ARBA00041185"/>
    </source>
</evidence>
<comment type="pathway">
    <text evidence="2">Cell wall biogenesis; peptidoglycan biosynthesis.</text>
</comment>
<keyword evidence="7 22" id="KW-0812">Transmembrane</keyword>
<comment type="subcellular location">
    <subcellularLocation>
        <location evidence="1">Cell membrane</location>
        <topology evidence="1">Multi-pass membrane protein</topology>
    </subcellularLocation>
</comment>
<keyword evidence="8" id="KW-0133">Cell shape</keyword>
<dbReference type="Pfam" id="PF01098">
    <property type="entry name" value="FTSW_RODA_SPOVE"/>
    <property type="match status" value="1"/>
</dbReference>
<feature type="transmembrane region" description="Helical" evidence="22">
    <location>
        <begin position="154"/>
        <end position="171"/>
    </location>
</feature>
<evidence type="ECO:0000256" key="2">
    <source>
        <dbReference type="ARBA" id="ARBA00004752"/>
    </source>
</evidence>
<dbReference type="EC" id="2.4.99.28" evidence="19"/>
<feature type="transmembrane region" description="Helical" evidence="22">
    <location>
        <begin position="65"/>
        <end position="87"/>
    </location>
</feature>
<evidence type="ECO:0000256" key="13">
    <source>
        <dbReference type="ARBA" id="ARBA00023316"/>
    </source>
</evidence>
<comment type="caution">
    <text evidence="23">The sequence shown here is derived from an EMBL/GenBank/DDBJ whole genome shotgun (WGS) entry which is preliminary data.</text>
</comment>
<reference evidence="23" key="1">
    <citation type="submission" date="2020-10" db="EMBL/GenBank/DDBJ databases">
        <authorList>
            <person name="Gilroy R."/>
        </authorList>
    </citation>
    <scope>NUCLEOTIDE SEQUENCE</scope>
    <source>
        <strain evidence="23">4920</strain>
    </source>
</reference>
<dbReference type="GO" id="GO:0015648">
    <property type="term" value="F:lipid-linked peptidoglycan transporter activity"/>
    <property type="evidence" value="ECO:0007669"/>
    <property type="project" value="TreeGrafter"/>
</dbReference>
<protein>
    <recommendedName>
        <fullName evidence="17">Probable peptidoglycan glycosyltransferase FtsW</fullName>
        <ecNumber evidence="19">2.4.99.28</ecNumber>
    </recommendedName>
    <alternativeName>
        <fullName evidence="18">Cell division protein FtsW</fullName>
    </alternativeName>
    <alternativeName>
        <fullName evidence="15">Cell wall polymerase</fullName>
    </alternativeName>
    <alternativeName>
        <fullName evidence="14">Peptidoglycan polymerase</fullName>
    </alternativeName>
</protein>
<keyword evidence="13" id="KW-0961">Cell wall biogenesis/degradation</keyword>
<feature type="transmembrane region" description="Helical" evidence="22">
    <location>
        <begin position="329"/>
        <end position="350"/>
    </location>
</feature>
<evidence type="ECO:0000256" key="6">
    <source>
        <dbReference type="ARBA" id="ARBA00022679"/>
    </source>
</evidence>
<dbReference type="InterPro" id="IPR013437">
    <property type="entry name" value="FtsW"/>
</dbReference>
<comment type="function">
    <text evidence="21">Peptidoglycan polymerase that is essential for cell division.</text>
</comment>
<dbReference type="GO" id="GO:0008360">
    <property type="term" value="P:regulation of cell shape"/>
    <property type="evidence" value="ECO:0007669"/>
    <property type="project" value="UniProtKB-KW"/>
</dbReference>
<evidence type="ECO:0000256" key="1">
    <source>
        <dbReference type="ARBA" id="ARBA00004651"/>
    </source>
</evidence>
<evidence type="ECO:0000256" key="8">
    <source>
        <dbReference type="ARBA" id="ARBA00022960"/>
    </source>
</evidence>
<dbReference type="GO" id="GO:0051301">
    <property type="term" value="P:cell division"/>
    <property type="evidence" value="ECO:0007669"/>
    <property type="project" value="UniProtKB-KW"/>
</dbReference>
<sequence>MLLLDIIILVVFGLIMVFSASAPAASAYQNNPYYYIIRQAIFAAMGLAVMWVLSYFDYHNFEKFAFLILVGSFLLLFAVYIPGIGVVRNNARRWINIGISTLQPSEVVKVAIIIYFAYSLSIVKDKIKKFGSGLLRYLIILGLFAVVLLKEPHLSATLVIVAVGCIMLLIAGARFSHFAIMGLCALPVLAFMIYQQPYQLERITTFLNPFADVSDTGFQVVNSLYAIGSGGLFGLGLGMSRQKFLYLPEPQNDFIFAIVCEELGWVGAALVLVLFGILIWKGYRIAQEAPDMFGTLLAAGITSLVAIQVAVNVAVVTSSVPVTGMALPFFSYGGTSLMILLSCMGILLNISRQTVTTIRPPDGKM</sequence>
<feature type="transmembrane region" description="Helical" evidence="22">
    <location>
        <begin position="254"/>
        <end position="280"/>
    </location>
</feature>
<reference evidence="23" key="2">
    <citation type="journal article" date="2021" name="PeerJ">
        <title>Extensive microbial diversity within the chicken gut microbiome revealed by metagenomics and culture.</title>
        <authorList>
            <person name="Gilroy R."/>
            <person name="Ravi A."/>
            <person name="Getino M."/>
            <person name="Pursley I."/>
            <person name="Horton D.L."/>
            <person name="Alikhan N.F."/>
            <person name="Baker D."/>
            <person name="Gharbi K."/>
            <person name="Hall N."/>
            <person name="Watson M."/>
            <person name="Adriaenssens E.M."/>
            <person name="Foster-Nyarko E."/>
            <person name="Jarju S."/>
            <person name="Secka A."/>
            <person name="Antonio M."/>
            <person name="Oren A."/>
            <person name="Chaudhuri R.R."/>
            <person name="La Ragione R."/>
            <person name="Hildebrand F."/>
            <person name="Pallen M.J."/>
        </authorList>
    </citation>
    <scope>NUCLEOTIDE SEQUENCE</scope>
    <source>
        <strain evidence="23">4920</strain>
    </source>
</reference>
<evidence type="ECO:0000256" key="7">
    <source>
        <dbReference type="ARBA" id="ARBA00022692"/>
    </source>
</evidence>
<evidence type="ECO:0000256" key="22">
    <source>
        <dbReference type="SAM" id="Phobius"/>
    </source>
</evidence>
<organism evidence="23 24">
    <name type="scientific">Candidatus Aphodoplasma excrementigallinarum</name>
    <dbReference type="NCBI Taxonomy" id="2840673"/>
    <lineage>
        <taxon>Bacteria</taxon>
        <taxon>Bacillati</taxon>
        <taxon>Bacillota</taxon>
        <taxon>Clostridia</taxon>
        <taxon>Eubacteriales</taxon>
        <taxon>Candidatus Aphodoplasma</taxon>
    </lineage>
</organism>
<dbReference type="InterPro" id="IPR001182">
    <property type="entry name" value="FtsW/RodA"/>
</dbReference>
<evidence type="ECO:0000256" key="10">
    <source>
        <dbReference type="ARBA" id="ARBA00022989"/>
    </source>
</evidence>
<accession>A0A9D1NHN1</accession>
<keyword evidence="9" id="KW-0573">Peptidoglycan synthesis</keyword>
<dbReference type="PANTHER" id="PTHR30474">
    <property type="entry name" value="CELL CYCLE PROTEIN"/>
    <property type="match status" value="1"/>
</dbReference>
<evidence type="ECO:0000256" key="14">
    <source>
        <dbReference type="ARBA" id="ARBA00032370"/>
    </source>
</evidence>
<comment type="catalytic activity">
    <reaction evidence="20">
        <text>[GlcNAc-(1-&gt;4)-Mur2Ac(oyl-L-Ala-gamma-D-Glu-L-Lys-D-Ala-D-Ala)](n)-di-trans,octa-cis-undecaprenyl diphosphate + beta-D-GlcNAc-(1-&gt;4)-Mur2Ac(oyl-L-Ala-gamma-D-Glu-L-Lys-D-Ala-D-Ala)-di-trans,octa-cis-undecaprenyl diphosphate = [GlcNAc-(1-&gt;4)-Mur2Ac(oyl-L-Ala-gamma-D-Glu-L-Lys-D-Ala-D-Ala)](n+1)-di-trans,octa-cis-undecaprenyl diphosphate + di-trans,octa-cis-undecaprenyl diphosphate + H(+)</text>
        <dbReference type="Rhea" id="RHEA:23708"/>
        <dbReference type="Rhea" id="RHEA-COMP:9602"/>
        <dbReference type="Rhea" id="RHEA-COMP:9603"/>
        <dbReference type="ChEBI" id="CHEBI:15378"/>
        <dbReference type="ChEBI" id="CHEBI:58405"/>
        <dbReference type="ChEBI" id="CHEBI:60033"/>
        <dbReference type="ChEBI" id="CHEBI:78435"/>
        <dbReference type="EC" id="2.4.99.28"/>
    </reaction>
</comment>
<feature type="transmembrane region" description="Helical" evidence="22">
    <location>
        <begin position="130"/>
        <end position="148"/>
    </location>
</feature>
<evidence type="ECO:0000256" key="21">
    <source>
        <dbReference type="ARBA" id="ARBA00049966"/>
    </source>
</evidence>
<evidence type="ECO:0000256" key="11">
    <source>
        <dbReference type="ARBA" id="ARBA00023136"/>
    </source>
</evidence>
<evidence type="ECO:0000256" key="12">
    <source>
        <dbReference type="ARBA" id="ARBA00023306"/>
    </source>
</evidence>
<feature type="transmembrane region" description="Helical" evidence="22">
    <location>
        <begin position="178"/>
        <end position="194"/>
    </location>
</feature>
<dbReference type="EMBL" id="DVOF01000123">
    <property type="protein sequence ID" value="HIV02752.1"/>
    <property type="molecule type" value="Genomic_DNA"/>
</dbReference>
<evidence type="ECO:0000256" key="20">
    <source>
        <dbReference type="ARBA" id="ARBA00049902"/>
    </source>
</evidence>
<name>A0A9D1NHN1_9FIRM</name>
<comment type="similarity">
    <text evidence="16">Belongs to the SEDS family. FtsW subfamily.</text>
</comment>
<dbReference type="PANTHER" id="PTHR30474:SF2">
    <property type="entry name" value="PEPTIDOGLYCAN GLYCOSYLTRANSFERASE FTSW-RELATED"/>
    <property type="match status" value="1"/>
</dbReference>
<proteinExistence type="inferred from homology"/>
<evidence type="ECO:0000256" key="9">
    <source>
        <dbReference type="ARBA" id="ARBA00022984"/>
    </source>
</evidence>
<evidence type="ECO:0000256" key="15">
    <source>
        <dbReference type="ARBA" id="ARBA00033270"/>
    </source>
</evidence>
<dbReference type="AlphaFoldDB" id="A0A9D1NHN1"/>
<keyword evidence="6" id="KW-0808">Transferase</keyword>
<keyword evidence="10 22" id="KW-1133">Transmembrane helix</keyword>
<feature type="transmembrane region" description="Helical" evidence="22">
    <location>
        <begin position="292"/>
        <end position="317"/>
    </location>
</feature>
<dbReference type="GO" id="GO:0071555">
    <property type="term" value="P:cell wall organization"/>
    <property type="evidence" value="ECO:0007669"/>
    <property type="project" value="UniProtKB-KW"/>
</dbReference>
<dbReference type="Proteomes" id="UP000886743">
    <property type="component" value="Unassembled WGS sequence"/>
</dbReference>
<evidence type="ECO:0000256" key="4">
    <source>
        <dbReference type="ARBA" id="ARBA00022618"/>
    </source>
</evidence>
<keyword evidence="3" id="KW-1003">Cell membrane</keyword>
<feature type="transmembrane region" description="Helical" evidence="22">
    <location>
        <begin position="36"/>
        <end position="53"/>
    </location>
</feature>
<dbReference type="GO" id="GO:0005886">
    <property type="term" value="C:plasma membrane"/>
    <property type="evidence" value="ECO:0007669"/>
    <property type="project" value="UniProtKB-SubCell"/>
</dbReference>
<evidence type="ECO:0000256" key="5">
    <source>
        <dbReference type="ARBA" id="ARBA00022676"/>
    </source>
</evidence>
<keyword evidence="12" id="KW-0131">Cell cycle</keyword>
<evidence type="ECO:0000256" key="3">
    <source>
        <dbReference type="ARBA" id="ARBA00022475"/>
    </source>
</evidence>
<evidence type="ECO:0000313" key="24">
    <source>
        <dbReference type="Proteomes" id="UP000886743"/>
    </source>
</evidence>
<dbReference type="GO" id="GO:0008955">
    <property type="term" value="F:peptidoglycan glycosyltransferase activity"/>
    <property type="evidence" value="ECO:0007669"/>
    <property type="project" value="UniProtKB-EC"/>
</dbReference>
<keyword evidence="5" id="KW-0328">Glycosyltransferase</keyword>
<dbReference type="GO" id="GO:0032153">
    <property type="term" value="C:cell division site"/>
    <property type="evidence" value="ECO:0007669"/>
    <property type="project" value="TreeGrafter"/>
</dbReference>
<evidence type="ECO:0000256" key="16">
    <source>
        <dbReference type="ARBA" id="ARBA00038053"/>
    </source>
</evidence>
<dbReference type="PRINTS" id="PR00173">
    <property type="entry name" value="EDTRNSPORT"/>
</dbReference>
<keyword evidence="4" id="KW-0132">Cell division</keyword>
<keyword evidence="11 22" id="KW-0472">Membrane</keyword>
<evidence type="ECO:0000256" key="19">
    <source>
        <dbReference type="ARBA" id="ARBA00044770"/>
    </source>
</evidence>
<dbReference type="GO" id="GO:0009252">
    <property type="term" value="P:peptidoglycan biosynthetic process"/>
    <property type="evidence" value="ECO:0007669"/>
    <property type="project" value="UniProtKB-KW"/>
</dbReference>
<evidence type="ECO:0000256" key="18">
    <source>
        <dbReference type="ARBA" id="ARBA00041418"/>
    </source>
</evidence>
<evidence type="ECO:0000313" key="23">
    <source>
        <dbReference type="EMBL" id="HIV02752.1"/>
    </source>
</evidence>
<dbReference type="NCBIfam" id="TIGR02614">
    <property type="entry name" value="ftsW"/>
    <property type="match status" value="1"/>
</dbReference>